<gene>
    <name evidence="2" type="ORF">L0U89_04465</name>
</gene>
<reference evidence="2 3" key="1">
    <citation type="submission" date="2022-01" db="EMBL/GenBank/DDBJ databases">
        <title>Mariniradius saccharolyticus sp. nov., isolated from sediment of a river.</title>
        <authorList>
            <person name="Liu H."/>
        </authorList>
    </citation>
    <scope>NUCLEOTIDE SEQUENCE [LARGE SCALE GENOMIC DNA]</scope>
    <source>
        <strain evidence="2 3">RY-2</strain>
    </source>
</reference>
<dbReference type="Pfam" id="PF13649">
    <property type="entry name" value="Methyltransf_25"/>
    <property type="match status" value="1"/>
</dbReference>
<dbReference type="Proteomes" id="UP001201449">
    <property type="component" value="Unassembled WGS sequence"/>
</dbReference>
<dbReference type="GO" id="GO:0008168">
    <property type="term" value="F:methyltransferase activity"/>
    <property type="evidence" value="ECO:0007669"/>
    <property type="project" value="UniProtKB-KW"/>
</dbReference>
<accession>A0ABS9BRY0</accession>
<dbReference type="Gene3D" id="3.40.50.150">
    <property type="entry name" value="Vaccinia Virus protein VP39"/>
    <property type="match status" value="1"/>
</dbReference>
<keyword evidence="2" id="KW-0808">Transferase</keyword>
<keyword evidence="3" id="KW-1185">Reference proteome</keyword>
<organism evidence="2 3">
    <name type="scientific">Mariniradius sediminis</name>
    <dbReference type="NCBI Taxonomy" id="2909237"/>
    <lineage>
        <taxon>Bacteria</taxon>
        <taxon>Pseudomonadati</taxon>
        <taxon>Bacteroidota</taxon>
        <taxon>Cytophagia</taxon>
        <taxon>Cytophagales</taxon>
        <taxon>Cyclobacteriaceae</taxon>
        <taxon>Mariniradius</taxon>
    </lineage>
</organism>
<comment type="caution">
    <text evidence="2">The sequence shown here is derived from an EMBL/GenBank/DDBJ whole genome shotgun (WGS) entry which is preliminary data.</text>
</comment>
<protein>
    <submittedName>
        <fullName evidence="2">Class I SAM-dependent methyltransferase</fullName>
    </submittedName>
</protein>
<dbReference type="EMBL" id="JAKEVZ010000002">
    <property type="protein sequence ID" value="MCF1750316.1"/>
    <property type="molecule type" value="Genomic_DNA"/>
</dbReference>
<evidence type="ECO:0000313" key="3">
    <source>
        <dbReference type="Proteomes" id="UP001201449"/>
    </source>
</evidence>
<evidence type="ECO:0000259" key="1">
    <source>
        <dbReference type="Pfam" id="PF13649"/>
    </source>
</evidence>
<dbReference type="GO" id="GO:0032259">
    <property type="term" value="P:methylation"/>
    <property type="evidence" value="ECO:0007669"/>
    <property type="project" value="UniProtKB-KW"/>
</dbReference>
<evidence type="ECO:0000313" key="2">
    <source>
        <dbReference type="EMBL" id="MCF1750316.1"/>
    </source>
</evidence>
<dbReference type="InterPro" id="IPR029063">
    <property type="entry name" value="SAM-dependent_MTases_sf"/>
</dbReference>
<feature type="domain" description="Methyltransferase" evidence="1">
    <location>
        <begin position="84"/>
        <end position="167"/>
    </location>
</feature>
<proteinExistence type="predicted"/>
<name>A0ABS9BRY0_9BACT</name>
<dbReference type="SUPFAM" id="SSF53335">
    <property type="entry name" value="S-adenosyl-L-methionine-dependent methyltransferases"/>
    <property type="match status" value="1"/>
</dbReference>
<dbReference type="InterPro" id="IPR041698">
    <property type="entry name" value="Methyltransf_25"/>
</dbReference>
<keyword evidence="2" id="KW-0489">Methyltransferase</keyword>
<dbReference type="RefSeq" id="WP_234860424.1">
    <property type="nucleotide sequence ID" value="NZ_JAKEVZ010000002.1"/>
</dbReference>
<sequence>MLNRIRYYLRKMRGDIRANEYIYYPKDFFVDEERVSEVFSKIYSKNIWGSKESVSGKGSETKHTKILLKKLNHLVKQLKIKSMLDSPCGDFNWMQQLDKTGIDYTGMDIVEDLIKFLDAKYRNTPGISFEAGNIIEDDLPKVDLIFCRDCLVHFSFEDIQKALANFKKSGSKYLLTTTYIHRGVNFDIRTGGWRAINLQKAPFNLPKPMKVIWEDNLDDFGMYHDKCMGLWDLTEIEF</sequence>